<feature type="transmembrane region" description="Helical" evidence="12">
    <location>
        <begin position="178"/>
        <end position="202"/>
    </location>
</feature>
<dbReference type="AlphaFoldDB" id="A0A3B3RBV8"/>
<proteinExistence type="inferred from homology"/>
<dbReference type="STRING" id="1676925.ENSPKIP00000015809"/>
<dbReference type="KEGG" id="pki:111835846"/>
<protein>
    <submittedName>
        <fullName evidence="14">Si:dkey-165a24.9</fullName>
    </submittedName>
</protein>
<dbReference type="GO" id="GO:0005886">
    <property type="term" value="C:plasma membrane"/>
    <property type="evidence" value="ECO:0007669"/>
    <property type="project" value="UniProtKB-SubCell"/>
</dbReference>
<organism evidence="14 15">
    <name type="scientific">Paramormyrops kingsleyae</name>
    <dbReference type="NCBI Taxonomy" id="1676925"/>
    <lineage>
        <taxon>Eukaryota</taxon>
        <taxon>Metazoa</taxon>
        <taxon>Chordata</taxon>
        <taxon>Craniata</taxon>
        <taxon>Vertebrata</taxon>
        <taxon>Euteleostomi</taxon>
        <taxon>Actinopterygii</taxon>
        <taxon>Neopterygii</taxon>
        <taxon>Teleostei</taxon>
        <taxon>Osteoglossocephala</taxon>
        <taxon>Osteoglossomorpha</taxon>
        <taxon>Osteoglossiformes</taxon>
        <taxon>Mormyridae</taxon>
        <taxon>Paramormyrops</taxon>
    </lineage>
</organism>
<dbReference type="PROSITE" id="PS50262">
    <property type="entry name" value="G_PROTEIN_RECEP_F1_2"/>
    <property type="match status" value="1"/>
</dbReference>
<reference evidence="14" key="1">
    <citation type="submission" date="2025-08" db="UniProtKB">
        <authorList>
            <consortium name="Ensembl"/>
        </authorList>
    </citation>
    <scope>IDENTIFICATION</scope>
</reference>
<evidence type="ECO:0000256" key="3">
    <source>
        <dbReference type="ARBA" id="ARBA00022692"/>
    </source>
</evidence>
<evidence type="ECO:0000256" key="11">
    <source>
        <dbReference type="RuleBase" id="RU000688"/>
    </source>
</evidence>
<dbReference type="PRINTS" id="PR01157">
    <property type="entry name" value="P2YPURNOCPTR"/>
</dbReference>
<feature type="transmembrane region" description="Helical" evidence="12">
    <location>
        <begin position="56"/>
        <end position="78"/>
    </location>
</feature>
<keyword evidence="15" id="KW-1185">Reference proteome</keyword>
<evidence type="ECO:0000256" key="2">
    <source>
        <dbReference type="ARBA" id="ARBA00022475"/>
    </source>
</evidence>
<evidence type="ECO:0000313" key="14">
    <source>
        <dbReference type="Ensembl" id="ENSPKIP00000015809.1"/>
    </source>
</evidence>
<dbReference type="Proteomes" id="UP000261540">
    <property type="component" value="Unplaced"/>
</dbReference>
<keyword evidence="9" id="KW-0325">Glycoprotein</keyword>
<evidence type="ECO:0000256" key="1">
    <source>
        <dbReference type="ARBA" id="ARBA00004651"/>
    </source>
</evidence>
<dbReference type="OrthoDB" id="9946711at2759"/>
<feature type="domain" description="G-protein coupled receptors family 1 profile" evidence="13">
    <location>
        <begin position="36"/>
        <end position="286"/>
    </location>
</feature>
<dbReference type="Pfam" id="PF00001">
    <property type="entry name" value="7tm_1"/>
    <property type="match status" value="1"/>
</dbReference>
<evidence type="ECO:0000256" key="4">
    <source>
        <dbReference type="ARBA" id="ARBA00022989"/>
    </source>
</evidence>
<dbReference type="PANTHER" id="PTHR24234">
    <property type="entry name" value="LYSOPHOSPHATIDIC ACID RECEPTOR 5/SPHINGOSYLPHOSPHORYLCHOLINE RECEPTOR"/>
    <property type="match status" value="1"/>
</dbReference>
<keyword evidence="4 12" id="KW-1133">Transmembrane helix</keyword>
<dbReference type="Ensembl" id="ENSPKIT00000040284.1">
    <property type="protein sequence ID" value="ENSPKIP00000015809.1"/>
    <property type="gene ID" value="ENSPKIG00000002394.1"/>
</dbReference>
<feature type="transmembrane region" description="Helical" evidence="12">
    <location>
        <begin position="136"/>
        <end position="158"/>
    </location>
</feature>
<comment type="similarity">
    <text evidence="11">Belongs to the G-protein coupled receptor 1 family.</text>
</comment>
<dbReference type="GeneTree" id="ENSGT00950000183136"/>
<keyword evidence="6 12" id="KW-0472">Membrane</keyword>
<dbReference type="SUPFAM" id="SSF81321">
    <property type="entry name" value="Family A G protein-coupled receptor-like"/>
    <property type="match status" value="1"/>
</dbReference>
<accession>A0A3B3RBV8</accession>
<evidence type="ECO:0000256" key="12">
    <source>
        <dbReference type="SAM" id="Phobius"/>
    </source>
</evidence>
<dbReference type="InterPro" id="IPR000276">
    <property type="entry name" value="GPCR_Rhodpsn"/>
</dbReference>
<evidence type="ECO:0000259" key="13">
    <source>
        <dbReference type="PROSITE" id="PS50262"/>
    </source>
</evidence>
<keyword evidence="5 11" id="KW-0297">G-protein coupled receptor</keyword>
<keyword evidence="8 11" id="KW-0675">Receptor</keyword>
<keyword evidence="3 11" id="KW-0812">Transmembrane</keyword>
<dbReference type="Gene3D" id="1.20.1070.10">
    <property type="entry name" value="Rhodopsin 7-helix transmembrane proteins"/>
    <property type="match status" value="1"/>
</dbReference>
<dbReference type="InterPro" id="IPR017452">
    <property type="entry name" value="GPCR_Rhodpsn_7TM"/>
</dbReference>
<comment type="subcellular location">
    <subcellularLocation>
        <location evidence="1">Cell membrane</location>
        <topology evidence="1">Multi-pass membrane protein</topology>
    </subcellularLocation>
</comment>
<evidence type="ECO:0000256" key="5">
    <source>
        <dbReference type="ARBA" id="ARBA00023040"/>
    </source>
</evidence>
<name>A0A3B3RBV8_9TELE</name>
<feature type="transmembrane region" description="Helical" evidence="12">
    <location>
        <begin position="20"/>
        <end position="44"/>
    </location>
</feature>
<evidence type="ECO:0000256" key="9">
    <source>
        <dbReference type="ARBA" id="ARBA00023180"/>
    </source>
</evidence>
<keyword evidence="10 11" id="KW-0807">Transducer</keyword>
<keyword evidence="7" id="KW-1015">Disulfide bond</keyword>
<evidence type="ECO:0000256" key="6">
    <source>
        <dbReference type="ARBA" id="ARBA00023136"/>
    </source>
</evidence>
<dbReference type="PROSITE" id="PS00237">
    <property type="entry name" value="G_PROTEIN_RECEP_F1_1"/>
    <property type="match status" value="1"/>
</dbReference>
<evidence type="ECO:0000256" key="7">
    <source>
        <dbReference type="ARBA" id="ARBA00023157"/>
    </source>
</evidence>
<dbReference type="GO" id="GO:0004930">
    <property type="term" value="F:G protein-coupled receptor activity"/>
    <property type="evidence" value="ECO:0007669"/>
    <property type="project" value="UniProtKB-KW"/>
</dbReference>
<sequence>MAERLGHDMNCNFTLEGDYVGLIFLYSLSFSLGLPANLLSLWGLYQLRHSGGGVQLFFLANLLVSDLLQLLTLPLWMVYLHEKHKWNLNSIPCNIVGYIFYVNLYSSIGFLCLIALDRYLAIVHPLRSRRVRQVRVAVICGLSIWIFMFFFCMSGLYPSVYRDKSHLCLEQYPVSEQYAAFKIATIILGFLVPCAILGFTSVCIAIELRKSPSVPDHERHKIVGTLVIITVIFVLIFGPYHLVGGYKFVAFFLTNDHCRLEEALFLCYRICYGLTSLNNLLDPLLYIFICHDARDKFKQLLCCFKENPYTPAMADSSVQSQ</sequence>
<evidence type="ECO:0000256" key="8">
    <source>
        <dbReference type="ARBA" id="ARBA00023170"/>
    </source>
</evidence>
<dbReference type="PRINTS" id="PR00237">
    <property type="entry name" value="GPCRRHODOPSN"/>
</dbReference>
<dbReference type="GeneID" id="111835846"/>
<feature type="transmembrane region" description="Helical" evidence="12">
    <location>
        <begin position="222"/>
        <end position="243"/>
    </location>
</feature>
<keyword evidence="2" id="KW-1003">Cell membrane</keyword>
<dbReference type="RefSeq" id="XP_023652324.1">
    <property type="nucleotide sequence ID" value="XM_023796556.2"/>
</dbReference>
<dbReference type="PANTHER" id="PTHR24234:SF9">
    <property type="entry name" value="G-PROTEIN COUPLED RECEPTOR 132-RELATED"/>
    <property type="match status" value="1"/>
</dbReference>
<evidence type="ECO:0000313" key="15">
    <source>
        <dbReference type="Proteomes" id="UP000261540"/>
    </source>
</evidence>
<feature type="transmembrane region" description="Helical" evidence="12">
    <location>
        <begin position="98"/>
        <end position="116"/>
    </location>
</feature>
<evidence type="ECO:0000256" key="10">
    <source>
        <dbReference type="ARBA" id="ARBA00023224"/>
    </source>
</evidence>
<reference evidence="14" key="2">
    <citation type="submission" date="2025-09" db="UniProtKB">
        <authorList>
            <consortium name="Ensembl"/>
        </authorList>
    </citation>
    <scope>IDENTIFICATION</scope>
</reference>